<feature type="compositionally biased region" description="Basic and acidic residues" evidence="1">
    <location>
        <begin position="923"/>
        <end position="938"/>
    </location>
</feature>
<dbReference type="AlphaFoldDB" id="A0A8B7NL24"/>
<feature type="compositionally biased region" description="Low complexity" evidence="1">
    <location>
        <begin position="1045"/>
        <end position="1057"/>
    </location>
</feature>
<protein>
    <submittedName>
        <fullName evidence="5">Calcium-activated chloride channel regulator 1</fullName>
    </submittedName>
</protein>
<dbReference type="OMA" id="TIFRFIW"/>
<gene>
    <name evidence="5" type="primary">LOC108671337</name>
</gene>
<dbReference type="CDD" id="cd00198">
    <property type="entry name" value="vWFA"/>
    <property type="match status" value="1"/>
</dbReference>
<dbReference type="SUPFAM" id="SSF53300">
    <property type="entry name" value="vWA-like"/>
    <property type="match status" value="1"/>
</dbReference>
<dbReference type="InterPro" id="IPR051266">
    <property type="entry name" value="CLCR"/>
</dbReference>
<evidence type="ECO:0000259" key="3">
    <source>
        <dbReference type="Pfam" id="PF08434"/>
    </source>
</evidence>
<feature type="region of interest" description="Disordered" evidence="1">
    <location>
        <begin position="898"/>
        <end position="970"/>
    </location>
</feature>
<dbReference type="OrthoDB" id="687730at2759"/>
<dbReference type="InterPro" id="IPR013642">
    <property type="entry name" value="CLCA_N"/>
</dbReference>
<dbReference type="PANTHER" id="PTHR10579:SF177">
    <property type="entry name" value="CALCIUM-ACTIVATED CHLORIDE CHANNEL REGULATOR 4-LIKE PROTEIN"/>
    <property type="match status" value="1"/>
</dbReference>
<feature type="transmembrane region" description="Helical" evidence="2">
    <location>
        <begin position="866"/>
        <end position="889"/>
    </location>
</feature>
<evidence type="ECO:0000256" key="1">
    <source>
        <dbReference type="SAM" id="MobiDB-lite"/>
    </source>
</evidence>
<feature type="compositionally biased region" description="Polar residues" evidence="1">
    <location>
        <begin position="832"/>
        <end position="844"/>
    </location>
</feature>
<dbReference type="RefSeq" id="XP_018014352.2">
    <property type="nucleotide sequence ID" value="XM_018158863.2"/>
</dbReference>
<feature type="compositionally biased region" description="Basic and acidic residues" evidence="1">
    <location>
        <begin position="952"/>
        <end position="961"/>
    </location>
</feature>
<dbReference type="GO" id="GO:0032991">
    <property type="term" value="C:protein-containing complex"/>
    <property type="evidence" value="ECO:0007669"/>
    <property type="project" value="UniProtKB-ARBA"/>
</dbReference>
<evidence type="ECO:0000313" key="4">
    <source>
        <dbReference type="Proteomes" id="UP000694843"/>
    </source>
</evidence>
<dbReference type="PANTHER" id="PTHR10579">
    <property type="entry name" value="CALCIUM-ACTIVATED CHLORIDE CHANNEL REGULATOR"/>
    <property type="match status" value="1"/>
</dbReference>
<feature type="region of interest" description="Disordered" evidence="1">
    <location>
        <begin position="1041"/>
        <end position="1089"/>
    </location>
</feature>
<dbReference type="Pfam" id="PF08434">
    <property type="entry name" value="CLCA"/>
    <property type="match status" value="1"/>
</dbReference>
<keyword evidence="4" id="KW-1185">Reference proteome</keyword>
<feature type="compositionally biased region" description="Polar residues" evidence="1">
    <location>
        <begin position="1065"/>
        <end position="1076"/>
    </location>
</feature>
<proteinExistence type="predicted"/>
<evidence type="ECO:0000256" key="2">
    <source>
        <dbReference type="SAM" id="Phobius"/>
    </source>
</evidence>
<feature type="region of interest" description="Disordered" evidence="1">
    <location>
        <begin position="832"/>
        <end position="852"/>
    </location>
</feature>
<keyword evidence="2" id="KW-0472">Membrane</keyword>
<sequence length="1089" mass="119322">MTAPHPPQEAAISVGAPHPVYGHAPWTLQVGGCGAPGKRIYFTPDFLDHRNHSAVFSDRLFAQEWAKYRWGVFEEYGHADDPLYPSYHRTDTRTHVPTGCSNVPVVGIPSSCDPYHQACHFHPQPLRNIKVTSSLLFLHHLPNVNQFCDETTHDSTAPTKHNALCGGRSAWQVMSQHNDFKHGPVGAGPVRNTQPLFNYIRPAAHRYVIVVEDTAVMNAQKRWDLLRKAVRRMLVYDIPPGEKVGVVIFDSTASTTLPLIQVPDALEDRQRLATVSLPRTPSQVIERSKCILCGLEKAVEMLEKDGGSAAGGVIFLISSGSPFPLSSYDLELLRDLVVPRHVQVVPVLYPMTVRSPTPTSGVEQLAKITGTQWYAVADEGIGYDSKVSMMVALMRALYSALRMFLPNADTLPLLVHQQEFPGGIGSVSQGQFVLDGTLGGEMRFSITYYDLGHVGNMIVLIDPLGQNVDTLNLQEEDGDVNMIFVTVKNAMPGRWRYKVENRADSHQSLYIHVVATPASNSSSLTSTPSISGGQYTNSPTAITLEAWTSETIVSSNTSITSGPVVIYGKVWSGRGPVVGAQVEAMVQRLGMNSTGSAFQPLVFTLHDNGACADITANDGVYSRYLPVLATGRYTVRVKATDHSGRAALVVQDPAALSPRLLSGHFVSSGRRGRAVPSDQEGPYCCGSRMPYTRTQDAGMIAREDIVGVVDVLEEMSPYPPSRVTDLRVIVNPAAMQVTLHWTAPGNQLDHGKASHYELVFGRNPLEVASGKGTRKTDVAVTEAASKHTEYSMKPWHHHGAIYYIVIRAVSHVGLPAPWSPMASFFVPSPATTTEINTRGSTQAGATGGSVGNLEAPRRELLSTRDLLAIVGAACGFLLIVLVLSVYYVVIVTRRRRRQQEKIPKSDSMSPPEPESETDSINKPTDKDLVMTETLKEPRPLSPVQSWPASKLLNEHERRRPIDGQSSGPVEGMHLPPDLGVPANPHPFLYHTMNGRYIEDNIPFDGGSLISTQPSDSMLVYRLDTGATETARPAASGVWNPHHVMHSPSQQQQQMVPPQDHHELHQQQIPQEHSATTLPHDRRRRNVTQV</sequence>
<keyword evidence="2" id="KW-0812">Transmembrane</keyword>
<dbReference type="GeneID" id="108671337"/>
<keyword evidence="2" id="KW-1133">Transmembrane helix</keyword>
<dbReference type="Proteomes" id="UP000694843">
    <property type="component" value="Unplaced"/>
</dbReference>
<accession>A0A8B7NL24</accession>
<name>A0A8B7NL24_HYAAZ</name>
<dbReference type="Gene3D" id="3.40.50.410">
    <property type="entry name" value="von Willebrand factor, type A domain"/>
    <property type="match status" value="1"/>
</dbReference>
<reference evidence="5" key="1">
    <citation type="submission" date="2025-08" db="UniProtKB">
        <authorList>
            <consortium name="RefSeq"/>
        </authorList>
    </citation>
    <scope>IDENTIFICATION</scope>
    <source>
        <tissue evidence="5">Whole organism</tissue>
    </source>
</reference>
<evidence type="ECO:0000313" key="5">
    <source>
        <dbReference type="RefSeq" id="XP_018014352.2"/>
    </source>
</evidence>
<feature type="compositionally biased region" description="Basic residues" evidence="1">
    <location>
        <begin position="1080"/>
        <end position="1089"/>
    </location>
</feature>
<organism evidence="4 5">
    <name type="scientific">Hyalella azteca</name>
    <name type="common">Amphipod</name>
    <dbReference type="NCBI Taxonomy" id="294128"/>
    <lineage>
        <taxon>Eukaryota</taxon>
        <taxon>Metazoa</taxon>
        <taxon>Ecdysozoa</taxon>
        <taxon>Arthropoda</taxon>
        <taxon>Crustacea</taxon>
        <taxon>Multicrustacea</taxon>
        <taxon>Malacostraca</taxon>
        <taxon>Eumalacostraca</taxon>
        <taxon>Peracarida</taxon>
        <taxon>Amphipoda</taxon>
        <taxon>Senticaudata</taxon>
        <taxon>Talitrida</taxon>
        <taxon>Talitroidea</taxon>
        <taxon>Hyalellidae</taxon>
        <taxon>Hyalella</taxon>
    </lineage>
</organism>
<dbReference type="NCBIfam" id="NF041940">
    <property type="entry name" value="choice_anch_X"/>
    <property type="match status" value="1"/>
</dbReference>
<dbReference type="KEGG" id="hazt:108671337"/>
<dbReference type="InterPro" id="IPR036465">
    <property type="entry name" value="vWFA_dom_sf"/>
</dbReference>
<feature type="domain" description="Calcium-activated chloride channel N-terminal" evidence="3">
    <location>
        <begin position="8"/>
        <end position="182"/>
    </location>
</feature>